<dbReference type="RefSeq" id="WP_113846369.1">
    <property type="nucleotide sequence ID" value="NZ_JADPAK010000009.1"/>
</dbReference>
<organism evidence="1 2">
    <name type="scientific">Enterococcus durans</name>
    <dbReference type="NCBI Taxonomy" id="53345"/>
    <lineage>
        <taxon>Bacteria</taxon>
        <taxon>Bacillati</taxon>
        <taxon>Bacillota</taxon>
        <taxon>Bacilli</taxon>
        <taxon>Lactobacillales</taxon>
        <taxon>Enterococcaceae</taxon>
        <taxon>Enterococcus</taxon>
    </lineage>
</organism>
<comment type="caution">
    <text evidence="1">The sequence shown here is derived from an EMBL/GenBank/DDBJ whole genome shotgun (WGS) entry which is preliminary data.</text>
</comment>
<dbReference type="STRING" id="53345.LIU_01935"/>
<dbReference type="AlphaFoldDB" id="A0A367CAA4"/>
<name>A0A367CAA4_9ENTE</name>
<accession>A0A367CAA4</accession>
<reference evidence="1 2" key="1">
    <citation type="submission" date="2015-06" db="EMBL/GenBank/DDBJ databases">
        <title>The Genome Sequence of Enterococcus durans 4EA1.</title>
        <authorList>
            <consortium name="The Broad Institute Genomics Platform"/>
            <consortium name="The Broad Institute Genome Sequencing Center for Infectious Disease"/>
            <person name="Earl A.M."/>
            <person name="Van Tyne D."/>
            <person name="Lebreton F."/>
            <person name="Saavedra J.T."/>
            <person name="Gilmore M.S."/>
            <person name="Manson Mcguire A."/>
            <person name="Clock S."/>
            <person name="Crupain M."/>
            <person name="Rangan U."/>
            <person name="Young S."/>
            <person name="Abouelleil A."/>
            <person name="Cao P."/>
            <person name="Chapman S.B."/>
            <person name="Griggs A."/>
            <person name="Priest M."/>
            <person name="Shea T."/>
            <person name="Wortman J."/>
            <person name="Nusbaum C."/>
            <person name="Birren B."/>
        </authorList>
    </citation>
    <scope>NUCLEOTIDE SEQUENCE [LARGE SCALE GENOMIC DNA]</scope>
    <source>
        <strain evidence="1 2">4EA1</strain>
    </source>
</reference>
<sequence length="530" mass="61783">MKDWQSYFLEKTLDLGYSYFLEKRVLEFTIEKQQMTAKITDDTEKNAMILLDDTHQILHTTCDCLCPSVKQCPHLVALLFEYETHFPKECEREIAQSITHADDTQIQSFLTIVLQENLRLAQRFYRHISLDGSAAPAHSDTIITTHKNNIDGDTHSERIDVSITEMILFTELQVKRSIKQKKILHGFEIVNAVIKIIDFSEICYSAQAIDHLLTHCYTSLKILFRYATAREEEELIQRLTAQAGDPQRIYSNLYIHKLLNEKIGSHSEDTGYASNTQKKKNPATPKRFLSVKQMEMLNYSANQIHYAVKENWSSPTARSQYVDYLKKKKAYAEAVTVLKASIEMDNHSPDLVLLHRYSLKRLYQKLGNIQEYANQIYRLLIENSVVDMNLIHQLKKVCTPEEWEKRSTDLFEKLRNHVGVGLFYSQEKRYDLLLDYVLKAPGLEDASHYFIYLKKHAPDALLQKYEYELRKMAQPTGTRTHYHKIARLITEMASLPNSIVSAQLLIKELKEKYPRRKALLEELKLVEKKL</sequence>
<proteinExistence type="predicted"/>
<dbReference type="Proteomes" id="UP000252797">
    <property type="component" value="Unassembled WGS sequence"/>
</dbReference>
<protein>
    <recommendedName>
        <fullName evidence="3">SWIM-type domain-containing protein</fullName>
    </recommendedName>
</protein>
<evidence type="ECO:0000313" key="2">
    <source>
        <dbReference type="Proteomes" id="UP000252797"/>
    </source>
</evidence>
<gene>
    <name evidence="1" type="ORF">EA71_02888</name>
</gene>
<evidence type="ECO:0000313" key="1">
    <source>
        <dbReference type="EMBL" id="RCA09571.1"/>
    </source>
</evidence>
<evidence type="ECO:0008006" key="3">
    <source>
        <dbReference type="Google" id="ProtNLM"/>
    </source>
</evidence>
<dbReference type="EMBL" id="LEPB01000007">
    <property type="protein sequence ID" value="RCA09571.1"/>
    <property type="molecule type" value="Genomic_DNA"/>
</dbReference>